<keyword evidence="7" id="KW-1015">Disulfide bond</keyword>
<dbReference type="PANTHER" id="PTHR11923">
    <property type="entry name" value="SCAVENGER RECEPTOR CLASS B TYPE-1 SR-B1"/>
    <property type="match status" value="1"/>
</dbReference>
<keyword evidence="12" id="KW-1185">Reference proteome</keyword>
<dbReference type="PRINTS" id="PR01609">
    <property type="entry name" value="CD36FAMILY"/>
</dbReference>
<keyword evidence="8" id="KW-0675">Receptor</keyword>
<evidence type="ECO:0000256" key="1">
    <source>
        <dbReference type="ARBA" id="ARBA00004651"/>
    </source>
</evidence>
<sequence>MPGCCSRRVLIISFAFTGIVLLVVGLVLSVGGVFSNIIKNKVDQNVELKPGGLVYKEWVNTTIPVYMQYFVFDLKNPEEVFAGTAIPTVEQKGPYSYREIRSNEVLNWTSDKSIVTFMPNRTYMFDPETSCAGCDDKKDFFVSVNIPLLTMALWLKNTNYKMKHGFCFFGLEVEANRLKVKLFQNRTVFDILWGYTDPFLEFIISASKLCPGRDGLSAFVQLQYNNTYFGISAVNTGRTDISKLEQYTMWREEPHLSWWSDKYANMINGTDGTQFSPGVTKDDTLYAFSPEVCRSFYFVFDSEVTVRDIKLYRFTAPDEIYKSGDVYPPNKGFCVPPHCLPSGLLNISRCQPLNPPVVISPPHFYQGNKSLVKAVRGLHPTKSADETYVDVEPITGIVMRVAKRIQINIALEPVDILAQTNGKFKPVFLPVMFANESALISEDKAADFRHQVYLAITLTEVVEYGLIALGILFILVALVLFILTVRKKNGLEMCITAGGDDERKPLVNDGNKVYT</sequence>
<evidence type="ECO:0000313" key="12">
    <source>
        <dbReference type="Proteomes" id="UP001163046"/>
    </source>
</evidence>
<evidence type="ECO:0000256" key="9">
    <source>
        <dbReference type="ARBA" id="ARBA00023180"/>
    </source>
</evidence>
<reference evidence="11" key="1">
    <citation type="submission" date="2023-01" db="EMBL/GenBank/DDBJ databases">
        <title>Genome assembly of the deep-sea coral Lophelia pertusa.</title>
        <authorList>
            <person name="Herrera S."/>
            <person name="Cordes E."/>
        </authorList>
    </citation>
    <scope>NUCLEOTIDE SEQUENCE</scope>
    <source>
        <strain evidence="11">USNM1676648</strain>
        <tissue evidence="11">Polyp</tissue>
    </source>
</reference>
<comment type="similarity">
    <text evidence="2">Belongs to the CD36 family.</text>
</comment>
<dbReference type="GO" id="GO:0005886">
    <property type="term" value="C:plasma membrane"/>
    <property type="evidence" value="ECO:0007669"/>
    <property type="project" value="UniProtKB-SubCell"/>
</dbReference>
<feature type="transmembrane region" description="Helical" evidence="10">
    <location>
        <begin position="464"/>
        <end position="483"/>
    </location>
</feature>
<keyword evidence="5 10" id="KW-1133">Transmembrane helix</keyword>
<dbReference type="EMBL" id="MU825399">
    <property type="protein sequence ID" value="KAJ7392990.1"/>
    <property type="molecule type" value="Genomic_DNA"/>
</dbReference>
<evidence type="ECO:0000256" key="2">
    <source>
        <dbReference type="ARBA" id="ARBA00010532"/>
    </source>
</evidence>
<evidence type="ECO:0000256" key="4">
    <source>
        <dbReference type="ARBA" id="ARBA00022692"/>
    </source>
</evidence>
<name>A0A9X0A4P1_9CNID</name>
<evidence type="ECO:0000256" key="8">
    <source>
        <dbReference type="ARBA" id="ARBA00023170"/>
    </source>
</evidence>
<evidence type="ECO:0000256" key="6">
    <source>
        <dbReference type="ARBA" id="ARBA00023136"/>
    </source>
</evidence>
<evidence type="ECO:0000256" key="5">
    <source>
        <dbReference type="ARBA" id="ARBA00022989"/>
    </source>
</evidence>
<keyword evidence="3" id="KW-1003">Cell membrane</keyword>
<dbReference type="PANTHER" id="PTHR11923:SF51">
    <property type="entry name" value="LYSOSOME MEMBRANE PROTEIN 2"/>
    <property type="match status" value="1"/>
</dbReference>
<organism evidence="11 12">
    <name type="scientific">Desmophyllum pertusum</name>
    <dbReference type="NCBI Taxonomy" id="174260"/>
    <lineage>
        <taxon>Eukaryota</taxon>
        <taxon>Metazoa</taxon>
        <taxon>Cnidaria</taxon>
        <taxon>Anthozoa</taxon>
        <taxon>Hexacorallia</taxon>
        <taxon>Scleractinia</taxon>
        <taxon>Caryophylliina</taxon>
        <taxon>Caryophylliidae</taxon>
        <taxon>Desmophyllum</taxon>
    </lineage>
</organism>
<evidence type="ECO:0000256" key="7">
    <source>
        <dbReference type="ARBA" id="ARBA00023157"/>
    </source>
</evidence>
<comment type="subcellular location">
    <subcellularLocation>
        <location evidence="1">Cell membrane</location>
        <topology evidence="1">Multi-pass membrane protein</topology>
    </subcellularLocation>
</comment>
<dbReference type="InterPro" id="IPR002159">
    <property type="entry name" value="CD36_fam"/>
</dbReference>
<comment type="caution">
    <text evidence="11">The sequence shown here is derived from an EMBL/GenBank/DDBJ whole genome shotgun (WGS) entry which is preliminary data.</text>
</comment>
<keyword evidence="9" id="KW-0325">Glycoprotein</keyword>
<accession>A0A9X0A4P1</accession>
<gene>
    <name evidence="11" type="primary">SCARB2_3</name>
    <name evidence="11" type="ORF">OS493_008236</name>
</gene>
<evidence type="ECO:0000313" key="11">
    <source>
        <dbReference type="EMBL" id="KAJ7392990.1"/>
    </source>
</evidence>
<proteinExistence type="inferred from homology"/>
<dbReference type="OrthoDB" id="6020686at2759"/>
<feature type="transmembrane region" description="Helical" evidence="10">
    <location>
        <begin position="9"/>
        <end position="34"/>
    </location>
</feature>
<evidence type="ECO:0000256" key="10">
    <source>
        <dbReference type="SAM" id="Phobius"/>
    </source>
</evidence>
<dbReference type="PRINTS" id="PR01610">
    <property type="entry name" value="CD36ANTIGEN"/>
</dbReference>
<dbReference type="AlphaFoldDB" id="A0A9X0A4P1"/>
<protein>
    <submittedName>
        <fullName evidence="11">CD36</fullName>
    </submittedName>
</protein>
<keyword evidence="6 10" id="KW-0472">Membrane</keyword>
<keyword evidence="4 10" id="KW-0812">Transmembrane</keyword>
<dbReference type="GO" id="GO:0005737">
    <property type="term" value="C:cytoplasm"/>
    <property type="evidence" value="ECO:0007669"/>
    <property type="project" value="TreeGrafter"/>
</dbReference>
<evidence type="ECO:0000256" key="3">
    <source>
        <dbReference type="ARBA" id="ARBA00022475"/>
    </source>
</evidence>
<dbReference type="Proteomes" id="UP001163046">
    <property type="component" value="Unassembled WGS sequence"/>
</dbReference>
<dbReference type="InterPro" id="IPR005428">
    <property type="entry name" value="CD36/SCARB1/SNMP1"/>
</dbReference>
<dbReference type="Pfam" id="PF01130">
    <property type="entry name" value="CD36"/>
    <property type="match status" value="1"/>
</dbReference>
<dbReference type="GO" id="GO:0005044">
    <property type="term" value="F:scavenger receptor activity"/>
    <property type="evidence" value="ECO:0007669"/>
    <property type="project" value="TreeGrafter"/>
</dbReference>